<reference evidence="1" key="1">
    <citation type="submission" date="2019-04" db="EMBL/GenBank/DDBJ databases">
        <title>Microbes associate with the intestines of laboratory mice.</title>
        <authorList>
            <person name="Navarre W."/>
            <person name="Wong E."/>
            <person name="Huang K."/>
            <person name="Tropini C."/>
            <person name="Ng K."/>
            <person name="Yu B."/>
        </authorList>
    </citation>
    <scope>NUCLEOTIDE SEQUENCE</scope>
    <source>
        <strain evidence="1">NM04_E33</strain>
    </source>
</reference>
<organism evidence="1 2">
    <name type="scientific">Lepagella muris</name>
    <dbReference type="NCBI Taxonomy" id="3032870"/>
    <lineage>
        <taxon>Bacteria</taxon>
        <taxon>Pseudomonadati</taxon>
        <taxon>Bacteroidota</taxon>
        <taxon>Bacteroidia</taxon>
        <taxon>Bacteroidales</taxon>
        <taxon>Muribaculaceae</taxon>
        <taxon>Lepagella</taxon>
    </lineage>
</organism>
<keyword evidence="2" id="KW-1185">Reference proteome</keyword>
<name>A0AC61RJ29_9BACT</name>
<sequence length="365" mass="40678">MIQTEELQSAADVSNGKDILEVVKSLGLEDALSGIASGIVQFTFRMLLAILVFYIGKFIIKKIYGLVYSIMVNRKVDASLTTFVLSLVRIVLYFILIITIVGIIGIETSSFLALFASAGVAIGMALSGTLQNFAGGVLILLLKPYKVGDFIEAQGFSGTVKEIQIFHTVINTGDNKAIIIPNGGLSTGSINNYSLEQYRRVDWVIGLSYGTDYAAARKVILSMLDSDERVVKKYIDDDVKQRLSDSPDANVADVQPVEEKKGGWWSRFRSNRKRRHQLIEEKLREQISMNEGLPVKKDCTPFVGLSELAASSINIVVRAWTHSSNYWGLYFEMNERFYKELPERGFSFPFPQMDVHISDDSSAIK</sequence>
<evidence type="ECO:0000313" key="1">
    <source>
        <dbReference type="EMBL" id="TGY79752.1"/>
    </source>
</evidence>
<evidence type="ECO:0000313" key="2">
    <source>
        <dbReference type="Proteomes" id="UP000306319"/>
    </source>
</evidence>
<accession>A0AC61RJ29</accession>
<comment type="caution">
    <text evidence="1">The sequence shown here is derived from an EMBL/GenBank/DDBJ whole genome shotgun (WGS) entry which is preliminary data.</text>
</comment>
<protein>
    <submittedName>
        <fullName evidence="1">Mechanosensitive ion channel</fullName>
    </submittedName>
</protein>
<proteinExistence type="predicted"/>
<gene>
    <name evidence="1" type="ORF">E5331_05090</name>
</gene>
<dbReference type="Proteomes" id="UP000306319">
    <property type="component" value="Unassembled WGS sequence"/>
</dbReference>
<dbReference type="EMBL" id="SRYB01000005">
    <property type="protein sequence ID" value="TGY79752.1"/>
    <property type="molecule type" value="Genomic_DNA"/>
</dbReference>